<dbReference type="Gene3D" id="1.25.40.80">
    <property type="match status" value="1"/>
</dbReference>
<reference evidence="9" key="2">
    <citation type="submission" date="2020-09" db="EMBL/GenBank/DDBJ databases">
        <authorList>
            <person name="Sun Q."/>
            <person name="Kim S."/>
        </authorList>
    </citation>
    <scope>NUCLEOTIDE SEQUENCE</scope>
    <source>
        <strain evidence="9">KCTC 32501</strain>
    </source>
</reference>
<dbReference type="InterPro" id="IPR014729">
    <property type="entry name" value="Rossmann-like_a/b/a_fold"/>
</dbReference>
<dbReference type="InterPro" id="IPR036134">
    <property type="entry name" value="Crypto/Photolyase_FAD-like_sf"/>
</dbReference>
<feature type="binding site" evidence="5">
    <location>
        <position position="219"/>
    </location>
    <ligand>
        <name>FAD</name>
        <dbReference type="ChEBI" id="CHEBI:57692"/>
    </ligand>
</feature>
<evidence type="ECO:0000256" key="3">
    <source>
        <dbReference type="ARBA" id="ARBA00022827"/>
    </source>
</evidence>
<dbReference type="GO" id="GO:0009416">
    <property type="term" value="P:response to light stimulus"/>
    <property type="evidence" value="ECO:0007669"/>
    <property type="project" value="TreeGrafter"/>
</dbReference>
<proteinExistence type="inferred from homology"/>
<dbReference type="RefSeq" id="WP_189493461.1">
    <property type="nucleotide sequence ID" value="NZ_BMZG01000008.1"/>
</dbReference>
<feature type="domain" description="Photolyase/cryptochrome alpha/beta" evidence="8">
    <location>
        <begin position="4"/>
        <end position="138"/>
    </location>
</feature>
<dbReference type="InterPro" id="IPR006050">
    <property type="entry name" value="DNA_photolyase_N"/>
</dbReference>
<comment type="similarity">
    <text evidence="7">Belongs to the DNA photolyase family.</text>
</comment>
<dbReference type="Gene3D" id="3.40.50.620">
    <property type="entry name" value="HUPs"/>
    <property type="match status" value="1"/>
</dbReference>
<dbReference type="InterPro" id="IPR005101">
    <property type="entry name" value="Cryptochr/Photolyase_FAD-bd"/>
</dbReference>
<dbReference type="EMBL" id="BMZG01000008">
    <property type="protein sequence ID" value="GHA75977.1"/>
    <property type="molecule type" value="Genomic_DNA"/>
</dbReference>
<dbReference type="PANTHER" id="PTHR11455">
    <property type="entry name" value="CRYPTOCHROME"/>
    <property type="match status" value="1"/>
</dbReference>
<dbReference type="PROSITE" id="PS51645">
    <property type="entry name" value="PHR_CRY_ALPHA_BETA"/>
    <property type="match status" value="1"/>
</dbReference>
<dbReference type="GO" id="GO:0003904">
    <property type="term" value="F:deoxyribodipyrimidine photo-lyase activity"/>
    <property type="evidence" value="ECO:0007669"/>
    <property type="project" value="TreeGrafter"/>
</dbReference>
<dbReference type="InterPro" id="IPR018394">
    <property type="entry name" value="DNA_photolyase_1_CS_C"/>
</dbReference>
<dbReference type="PROSITE" id="PS00394">
    <property type="entry name" value="DNA_PHOTOLYASES_1_1"/>
    <property type="match status" value="1"/>
</dbReference>
<evidence type="ECO:0000256" key="7">
    <source>
        <dbReference type="RuleBase" id="RU004182"/>
    </source>
</evidence>
<feature type="site" description="Electron transfer via tryptophanyl radical" evidence="6">
    <location>
        <position position="346"/>
    </location>
</feature>
<comment type="cofactor">
    <cofactor evidence="5">
        <name>FAD</name>
        <dbReference type="ChEBI" id="CHEBI:57692"/>
    </cofactor>
    <text evidence="5">Binds 1 FAD per subunit.</text>
</comment>
<accession>A0A8J3CIG6</accession>
<keyword evidence="3 5" id="KW-0274">FAD</keyword>
<sequence>MKPSVILFWFRRDLRLEDNAGLYHALKNALAAGLTVQPLFIFDTTILDALVDKADKRVVFIHQAIERLHAELAELGATLDVRHGVPLNIFAELLNEYDVKGVYANRDYEPDARARDKVVYEYLNEQGIAFRAFKDHVIFEKNEVMKADDSPYTVFTPYSRKWLSQLDDFYVRAYPTRVYLDGFYQQEKRVIPSMGQLGFEPMTVEFPSEELDFGALDAYAEQRDYPALPATSRLGVHLRFGTVSIRQVAAHTRARSAVFLSELIWRDFYQMILWHHPQVVTQSFKPMYDQILWRNQSSEFAQWCAGQTGYPLVDAGMRELNETGFMHNRVRMVVASFLTKHLLIDWRWGERYFAQKLLDYDLAANNGGWQWAAGCGCDAAPYFRVFNPTLQMEKFDPKNEYVRRWVPEFETAAYPEPMVEHRMARERCLQVYSTALKT</sequence>
<dbReference type="AlphaFoldDB" id="A0A8J3CIG6"/>
<organism evidence="9 10">
    <name type="scientific">Formosimonas limnophila</name>
    <dbReference type="NCBI Taxonomy" id="1384487"/>
    <lineage>
        <taxon>Bacteria</taxon>
        <taxon>Pseudomonadati</taxon>
        <taxon>Pseudomonadota</taxon>
        <taxon>Betaproteobacteria</taxon>
        <taxon>Burkholderiales</taxon>
        <taxon>Burkholderiaceae</taxon>
        <taxon>Formosimonas</taxon>
    </lineage>
</organism>
<feature type="binding site" evidence="5">
    <location>
        <begin position="359"/>
        <end position="361"/>
    </location>
    <ligand>
        <name>FAD</name>
        <dbReference type="ChEBI" id="CHEBI:57692"/>
    </ligand>
</feature>
<dbReference type="InterPro" id="IPR036155">
    <property type="entry name" value="Crypto/Photolyase_N_sf"/>
</dbReference>
<keyword evidence="2 5" id="KW-0285">Flavoprotein</keyword>
<name>A0A8J3CIG6_9BURK</name>
<dbReference type="PROSITE" id="PS00691">
    <property type="entry name" value="DNA_PHOTOLYASES_1_2"/>
    <property type="match status" value="1"/>
</dbReference>
<dbReference type="Pfam" id="PF00875">
    <property type="entry name" value="DNA_photolyase"/>
    <property type="match status" value="1"/>
</dbReference>
<dbReference type="InterPro" id="IPR002081">
    <property type="entry name" value="Cryptochrome/DNA_photolyase_1"/>
</dbReference>
<feature type="site" description="Electron transfer via tryptophanyl radical" evidence="6">
    <location>
        <position position="293"/>
    </location>
</feature>
<evidence type="ECO:0000256" key="4">
    <source>
        <dbReference type="ARBA" id="ARBA00022991"/>
    </source>
</evidence>
<gene>
    <name evidence="9" type="primary">phrB1</name>
    <name evidence="9" type="ORF">GCM10009007_16270</name>
</gene>
<feature type="binding site" evidence="5">
    <location>
        <position position="259"/>
    </location>
    <ligand>
        <name>FAD</name>
        <dbReference type="ChEBI" id="CHEBI:57692"/>
    </ligand>
</feature>
<keyword evidence="10" id="KW-1185">Reference proteome</keyword>
<evidence type="ECO:0000256" key="1">
    <source>
        <dbReference type="ARBA" id="ARBA00001932"/>
    </source>
</evidence>
<dbReference type="GO" id="GO:0071949">
    <property type="term" value="F:FAD binding"/>
    <property type="evidence" value="ECO:0007669"/>
    <property type="project" value="TreeGrafter"/>
</dbReference>
<feature type="site" description="Electron transfer via tryptophanyl radical" evidence="6">
    <location>
        <position position="369"/>
    </location>
</feature>
<evidence type="ECO:0000259" key="8">
    <source>
        <dbReference type="PROSITE" id="PS51645"/>
    </source>
</evidence>
<dbReference type="SUPFAM" id="SSF48173">
    <property type="entry name" value="Cryptochrome/photolyase FAD-binding domain"/>
    <property type="match status" value="1"/>
</dbReference>
<comment type="caution">
    <text evidence="9">The sequence shown here is derived from an EMBL/GenBank/DDBJ whole genome shotgun (WGS) entry which is preliminary data.</text>
</comment>
<comment type="cofactor">
    <cofactor evidence="1">
        <name>(6R)-5,10-methylene-5,6,7,8-tetrahydrofolate</name>
        <dbReference type="ChEBI" id="CHEBI:15636"/>
    </cofactor>
</comment>
<evidence type="ECO:0000256" key="5">
    <source>
        <dbReference type="PIRSR" id="PIRSR602081-1"/>
    </source>
</evidence>
<evidence type="ECO:0000313" key="9">
    <source>
        <dbReference type="EMBL" id="GHA75977.1"/>
    </source>
</evidence>
<dbReference type="GO" id="GO:0006139">
    <property type="term" value="P:nucleobase-containing compound metabolic process"/>
    <property type="evidence" value="ECO:0007669"/>
    <property type="project" value="UniProtKB-ARBA"/>
</dbReference>
<dbReference type="GO" id="GO:0006950">
    <property type="term" value="P:response to stress"/>
    <property type="evidence" value="ECO:0007669"/>
    <property type="project" value="UniProtKB-ARBA"/>
</dbReference>
<dbReference type="GO" id="GO:0003677">
    <property type="term" value="F:DNA binding"/>
    <property type="evidence" value="ECO:0007669"/>
    <property type="project" value="TreeGrafter"/>
</dbReference>
<dbReference type="PRINTS" id="PR00147">
    <property type="entry name" value="DNAPHOTLYASE"/>
</dbReference>
<dbReference type="PANTHER" id="PTHR11455:SF9">
    <property type="entry name" value="CRYPTOCHROME CIRCADIAN CLOCK 5 ISOFORM X1"/>
    <property type="match status" value="1"/>
</dbReference>
<evidence type="ECO:0000256" key="2">
    <source>
        <dbReference type="ARBA" id="ARBA00022630"/>
    </source>
</evidence>
<dbReference type="Gene3D" id="1.10.579.10">
    <property type="entry name" value="DNA Cyclobutane Dipyrimidine Photolyase, subunit A, domain 3"/>
    <property type="match status" value="1"/>
</dbReference>
<evidence type="ECO:0000256" key="6">
    <source>
        <dbReference type="PIRSR" id="PIRSR602081-2"/>
    </source>
</evidence>
<dbReference type="Pfam" id="PF03441">
    <property type="entry name" value="FAD_binding_7"/>
    <property type="match status" value="1"/>
</dbReference>
<keyword evidence="4 7" id="KW-0157">Chromophore</keyword>
<reference evidence="9" key="1">
    <citation type="journal article" date="2014" name="Int. J. Syst. Evol. Microbiol.">
        <title>Complete genome sequence of Corynebacterium casei LMG S-19264T (=DSM 44701T), isolated from a smear-ripened cheese.</title>
        <authorList>
            <consortium name="US DOE Joint Genome Institute (JGI-PGF)"/>
            <person name="Walter F."/>
            <person name="Albersmeier A."/>
            <person name="Kalinowski J."/>
            <person name="Ruckert C."/>
        </authorList>
    </citation>
    <scope>NUCLEOTIDE SEQUENCE</scope>
    <source>
        <strain evidence="9">KCTC 32501</strain>
    </source>
</reference>
<dbReference type="SUPFAM" id="SSF52425">
    <property type="entry name" value="Cryptochrome/photolyase, N-terminal domain"/>
    <property type="match status" value="1"/>
</dbReference>
<protein>
    <submittedName>
        <fullName evidence="9">Deoxyribodipyrimidine photo-lyase</fullName>
    </submittedName>
</protein>
<evidence type="ECO:0000313" key="10">
    <source>
        <dbReference type="Proteomes" id="UP000614287"/>
    </source>
</evidence>
<feature type="binding site" evidence="5">
    <location>
        <begin position="262"/>
        <end position="269"/>
    </location>
    <ligand>
        <name>FAD</name>
        <dbReference type="ChEBI" id="CHEBI:57692"/>
    </ligand>
</feature>
<dbReference type="Proteomes" id="UP000614287">
    <property type="component" value="Unassembled WGS sequence"/>
</dbReference>